<name>A0A1D2VL62_9ASCO</name>
<evidence type="ECO:0000313" key="2">
    <source>
        <dbReference type="Proteomes" id="UP000095038"/>
    </source>
</evidence>
<dbReference type="GeneID" id="30962710"/>
<accession>A0A1D2VL62</accession>
<protein>
    <submittedName>
        <fullName evidence="1">Uncharacterized protein</fullName>
    </submittedName>
</protein>
<evidence type="ECO:0000313" key="1">
    <source>
        <dbReference type="EMBL" id="ODV62348.1"/>
    </source>
</evidence>
<sequence>MLLSYSLKNKANNYSYDTDCDQKVAFTNPSFFEPLFSDRNDKLRLETTNANAVEFNAQNQAPDHRPYSKIKIHDVADLIFDVRGSSASFYEKTDHLNSWKNLKCGTTNRSILKNRQNHNIQQEYLGLQESDTMLLEKWLNYYNNYENDRNENESLFSDYRKRQISNYYNSI</sequence>
<dbReference type="InParanoid" id="A0A1D2VL62"/>
<proteinExistence type="predicted"/>
<dbReference type="OrthoDB" id="10681528at2759"/>
<organism evidence="1 2">
    <name type="scientific">Ascoidea rubescens DSM 1968</name>
    <dbReference type="NCBI Taxonomy" id="1344418"/>
    <lineage>
        <taxon>Eukaryota</taxon>
        <taxon>Fungi</taxon>
        <taxon>Dikarya</taxon>
        <taxon>Ascomycota</taxon>
        <taxon>Saccharomycotina</taxon>
        <taxon>Saccharomycetes</taxon>
        <taxon>Ascoideaceae</taxon>
        <taxon>Ascoidea</taxon>
    </lineage>
</organism>
<dbReference type="Proteomes" id="UP000095038">
    <property type="component" value="Unassembled WGS sequence"/>
</dbReference>
<dbReference type="RefSeq" id="XP_020048655.1">
    <property type="nucleotide sequence ID" value="XM_020189074.1"/>
</dbReference>
<gene>
    <name evidence="1" type="ORF">ASCRUDRAFT_134347</name>
</gene>
<dbReference type="EMBL" id="KV454477">
    <property type="protein sequence ID" value="ODV62348.1"/>
    <property type="molecule type" value="Genomic_DNA"/>
</dbReference>
<dbReference type="AlphaFoldDB" id="A0A1D2VL62"/>
<keyword evidence="2" id="KW-1185">Reference proteome</keyword>
<reference evidence="2" key="1">
    <citation type="submission" date="2016-05" db="EMBL/GenBank/DDBJ databases">
        <title>Comparative genomics of biotechnologically important yeasts.</title>
        <authorList>
            <consortium name="DOE Joint Genome Institute"/>
            <person name="Riley R."/>
            <person name="Haridas S."/>
            <person name="Wolfe K.H."/>
            <person name="Lopes M.R."/>
            <person name="Hittinger C.T."/>
            <person name="Goker M."/>
            <person name="Salamov A."/>
            <person name="Wisecaver J."/>
            <person name="Long T.M."/>
            <person name="Aerts A.L."/>
            <person name="Barry K."/>
            <person name="Choi C."/>
            <person name="Clum A."/>
            <person name="Coughlan A.Y."/>
            <person name="Deshpande S."/>
            <person name="Douglass A.P."/>
            <person name="Hanson S.J."/>
            <person name="Klenk H.-P."/>
            <person name="Labutti K."/>
            <person name="Lapidus A."/>
            <person name="Lindquist E."/>
            <person name="Lipzen A."/>
            <person name="Meier-Kolthoff J.P."/>
            <person name="Ohm R.A."/>
            <person name="Otillar R.P."/>
            <person name="Pangilinan J."/>
            <person name="Peng Y."/>
            <person name="Rokas A."/>
            <person name="Rosa C.A."/>
            <person name="Scheuner C."/>
            <person name="Sibirny A.A."/>
            <person name="Slot J.C."/>
            <person name="Stielow J.B."/>
            <person name="Sun H."/>
            <person name="Kurtzman C.P."/>
            <person name="Blackwell M."/>
            <person name="Grigoriev I.V."/>
            <person name="Jeffries T.W."/>
        </authorList>
    </citation>
    <scope>NUCLEOTIDE SEQUENCE [LARGE SCALE GENOMIC DNA]</scope>
    <source>
        <strain evidence="2">DSM 1968</strain>
    </source>
</reference>